<dbReference type="HOGENOM" id="CLU_046747_3_0_1"/>
<evidence type="ECO:0000256" key="14">
    <source>
        <dbReference type="SAM" id="Coils"/>
    </source>
</evidence>
<dbReference type="Pfam" id="PF01553">
    <property type="entry name" value="Acyltransferase"/>
    <property type="match status" value="1"/>
</dbReference>
<evidence type="ECO:0000256" key="3">
    <source>
        <dbReference type="ARBA" id="ARBA00022679"/>
    </source>
</evidence>
<dbReference type="CDD" id="cd07989">
    <property type="entry name" value="LPLAT_AGPAT-like"/>
    <property type="match status" value="1"/>
</dbReference>
<dbReference type="STRING" id="126957.T1IJL0"/>
<feature type="coiled-coil region" evidence="14">
    <location>
        <begin position="237"/>
        <end position="264"/>
    </location>
</feature>
<dbReference type="PANTHER" id="PTHR12497">
    <property type="entry name" value="TAZ PROTEIN TAFAZZIN"/>
    <property type="match status" value="1"/>
</dbReference>
<dbReference type="AlphaFoldDB" id="T1IJL0"/>
<dbReference type="PANTHER" id="PTHR12497:SF0">
    <property type="entry name" value="TAFAZZIN"/>
    <property type="match status" value="1"/>
</dbReference>
<keyword evidence="8" id="KW-0472">Membrane</keyword>
<dbReference type="GO" id="GO:0047184">
    <property type="term" value="F:1-acylglycerophosphocholine O-acyltransferase activity"/>
    <property type="evidence" value="ECO:0007669"/>
    <property type="project" value="TreeGrafter"/>
</dbReference>
<evidence type="ECO:0000313" key="17">
    <source>
        <dbReference type="Proteomes" id="UP000014500"/>
    </source>
</evidence>
<comment type="catalytic activity">
    <reaction evidence="12">
        <text>1,2-di-(9Z-octadecenoyl)-sn-glycero-3-phosphocholine + 1-hexadecanoyl-sn-glycero-3-phosphocholine = 1-hexadecanoyl-2-(9Z-octadecenoyl)-sn-glycero-3-phosphocholine + 1-(9Z-octadecenoyl)-sn-glycero-3-phosphocholine</text>
        <dbReference type="Rhea" id="RHEA:43816"/>
        <dbReference type="ChEBI" id="CHEBI:28610"/>
        <dbReference type="ChEBI" id="CHEBI:72998"/>
        <dbReference type="ChEBI" id="CHEBI:73001"/>
        <dbReference type="ChEBI" id="CHEBI:74669"/>
    </reaction>
    <physiologicalReaction direction="left-to-right" evidence="12">
        <dbReference type="Rhea" id="RHEA:43817"/>
    </physiologicalReaction>
    <physiologicalReaction direction="right-to-left" evidence="12">
        <dbReference type="Rhea" id="RHEA:43818"/>
    </physiologicalReaction>
</comment>
<evidence type="ECO:0000259" key="15">
    <source>
        <dbReference type="SMART" id="SM00563"/>
    </source>
</evidence>
<organism evidence="16 17">
    <name type="scientific">Strigamia maritima</name>
    <name type="common">European centipede</name>
    <name type="synonym">Geophilus maritimus</name>
    <dbReference type="NCBI Taxonomy" id="126957"/>
    <lineage>
        <taxon>Eukaryota</taxon>
        <taxon>Metazoa</taxon>
        <taxon>Ecdysozoa</taxon>
        <taxon>Arthropoda</taxon>
        <taxon>Myriapoda</taxon>
        <taxon>Chilopoda</taxon>
        <taxon>Pleurostigmophora</taxon>
        <taxon>Geophilomorpha</taxon>
        <taxon>Linotaeniidae</taxon>
        <taxon>Strigamia</taxon>
    </lineage>
</organism>
<dbReference type="EMBL" id="JH430315">
    <property type="status" value="NOT_ANNOTATED_CDS"/>
    <property type="molecule type" value="Genomic_DNA"/>
</dbReference>
<keyword evidence="9" id="KW-0012">Acyltransferase</keyword>
<dbReference type="EnsemblMetazoa" id="SMAR001080-RA">
    <property type="protein sequence ID" value="SMAR001080-PA"/>
    <property type="gene ID" value="SMAR001080"/>
</dbReference>
<keyword evidence="6" id="KW-0443">Lipid metabolism</keyword>
<evidence type="ECO:0000256" key="7">
    <source>
        <dbReference type="ARBA" id="ARBA00023128"/>
    </source>
</evidence>
<comment type="similarity">
    <text evidence="2 13">Belongs to the taffazin family.</text>
</comment>
<dbReference type="PRINTS" id="PR00979">
    <property type="entry name" value="TAFAZZIN"/>
</dbReference>
<feature type="domain" description="Phospholipid/glycerol acyltransferase" evidence="15">
    <location>
        <begin position="84"/>
        <end position="205"/>
    </location>
</feature>
<evidence type="ECO:0000256" key="8">
    <source>
        <dbReference type="ARBA" id="ARBA00023136"/>
    </source>
</evidence>
<dbReference type="InterPro" id="IPR002123">
    <property type="entry name" value="Plipid/glycerol_acylTrfase"/>
</dbReference>
<accession>T1IJL0</accession>
<dbReference type="OMA" id="TTGWFNT"/>
<evidence type="ECO:0000256" key="5">
    <source>
        <dbReference type="ARBA" id="ARBA00022792"/>
    </source>
</evidence>
<dbReference type="GO" id="GO:0035965">
    <property type="term" value="P:cardiolipin acyl-chain remodeling"/>
    <property type="evidence" value="ECO:0007669"/>
    <property type="project" value="TreeGrafter"/>
</dbReference>
<evidence type="ECO:0000313" key="16">
    <source>
        <dbReference type="EnsemblMetazoa" id="SMAR001080-PA"/>
    </source>
</evidence>
<evidence type="ECO:0000256" key="10">
    <source>
        <dbReference type="ARBA" id="ARBA00024323"/>
    </source>
</evidence>
<keyword evidence="3" id="KW-0808">Transferase</keyword>
<evidence type="ECO:0000256" key="13">
    <source>
        <dbReference type="RuleBase" id="RU365062"/>
    </source>
</evidence>
<evidence type="ECO:0000256" key="4">
    <source>
        <dbReference type="ARBA" id="ARBA00022787"/>
    </source>
</evidence>
<evidence type="ECO:0000256" key="12">
    <source>
        <dbReference type="ARBA" id="ARBA00049543"/>
    </source>
</evidence>
<comment type="subcellular location">
    <subcellularLocation>
        <location evidence="1">Mitochondrion inner membrane</location>
        <topology evidence="1">Peripheral membrane protein</topology>
        <orientation evidence="1">Intermembrane side</orientation>
    </subcellularLocation>
    <subcellularLocation>
        <location evidence="10">Mitochondrion outer membrane</location>
        <topology evidence="10">Peripheral membrane protein</topology>
        <orientation evidence="10">Intermembrane side</orientation>
    </subcellularLocation>
</comment>
<dbReference type="Proteomes" id="UP000014500">
    <property type="component" value="Unassembled WGS sequence"/>
</dbReference>
<dbReference type="SUPFAM" id="SSF69593">
    <property type="entry name" value="Glycerol-3-phosphate (1)-acyltransferase"/>
    <property type="match status" value="1"/>
</dbReference>
<evidence type="ECO:0000256" key="2">
    <source>
        <dbReference type="ARBA" id="ARBA00010524"/>
    </source>
</evidence>
<dbReference type="GO" id="GO:0005743">
    <property type="term" value="C:mitochondrial inner membrane"/>
    <property type="evidence" value="ECO:0007669"/>
    <property type="project" value="UniProtKB-SubCell"/>
</dbReference>
<comment type="catalytic activity">
    <reaction evidence="11">
        <text>1'-[1,2-diacyl-sn-glycero-3-phospho],3'-[1-acyl-sn-glycero-3-phospho]-glycerol + a 1,2-diacyl-sn-glycero-3-phosphocholine = a cardiolipin + a 1-acyl-sn-glycero-3-phosphocholine</text>
        <dbReference type="Rhea" id="RHEA:33731"/>
        <dbReference type="ChEBI" id="CHEBI:57643"/>
        <dbReference type="ChEBI" id="CHEBI:58168"/>
        <dbReference type="ChEBI" id="CHEBI:62237"/>
        <dbReference type="ChEBI" id="CHEBI:64743"/>
    </reaction>
    <physiologicalReaction direction="left-to-right" evidence="11">
        <dbReference type="Rhea" id="RHEA:33732"/>
    </physiologicalReaction>
    <physiologicalReaction direction="right-to-left" evidence="11">
        <dbReference type="Rhea" id="RHEA:33733"/>
    </physiologicalReaction>
</comment>
<keyword evidence="14" id="KW-0175">Coiled coil</keyword>
<dbReference type="GO" id="GO:0007007">
    <property type="term" value="P:inner mitochondrial membrane organization"/>
    <property type="evidence" value="ECO:0007669"/>
    <property type="project" value="TreeGrafter"/>
</dbReference>
<evidence type="ECO:0000256" key="9">
    <source>
        <dbReference type="ARBA" id="ARBA00023315"/>
    </source>
</evidence>
<keyword evidence="4" id="KW-1000">Mitochondrion outer membrane</keyword>
<reference evidence="17" key="1">
    <citation type="submission" date="2011-05" db="EMBL/GenBank/DDBJ databases">
        <authorList>
            <person name="Richards S.R."/>
            <person name="Qu J."/>
            <person name="Jiang H."/>
            <person name="Jhangiani S.N."/>
            <person name="Agravi P."/>
            <person name="Goodspeed R."/>
            <person name="Gross S."/>
            <person name="Mandapat C."/>
            <person name="Jackson L."/>
            <person name="Mathew T."/>
            <person name="Pu L."/>
            <person name="Thornton R."/>
            <person name="Saada N."/>
            <person name="Wilczek-Boney K.B."/>
            <person name="Lee S."/>
            <person name="Kovar C."/>
            <person name="Wu Y."/>
            <person name="Scherer S.E."/>
            <person name="Worley K.C."/>
            <person name="Muzny D.M."/>
            <person name="Gibbs R."/>
        </authorList>
    </citation>
    <scope>NUCLEOTIDE SEQUENCE</scope>
    <source>
        <strain evidence="17">Brora</strain>
    </source>
</reference>
<proteinExistence type="inferred from homology"/>
<keyword evidence="5" id="KW-0999">Mitochondrion inner membrane</keyword>
<keyword evidence="7" id="KW-0496">Mitochondrion</keyword>
<evidence type="ECO:0000256" key="6">
    <source>
        <dbReference type="ARBA" id="ARBA00023098"/>
    </source>
</evidence>
<dbReference type="PhylomeDB" id="T1IJL0"/>
<sequence length="280" mass="32019">MKLATVSMGEFLNYLSIPFLPVDVSWPLPNLNRSHKLWTVGSAILVPTVGVMSKVFSCWFNSFNVYNREILINALDNRPSSQPLITVSNHYSCLDDPMLWAGLLEFRHFFTPKKIRWSLAATDICFTNELHALFFSLGRTVPIVRGNGVYQKAMDFVLERLNKGEWVHIFPEGKVNMSKECLRIKWGVGRLIAESKICPVVIPLFHLGMDEVLPNTPPYYPKTNKKITVVVGEPIALEETIRELREANKNAVEQRKTISDIIQKEMWKLRDKAQTLNSSE</sequence>
<name>T1IJL0_STRMM</name>
<dbReference type="InterPro" id="IPR000872">
    <property type="entry name" value="Tafazzin"/>
</dbReference>
<protein>
    <recommendedName>
        <fullName evidence="13">Tafazzin family protein</fullName>
    </recommendedName>
</protein>
<dbReference type="SMART" id="SM00563">
    <property type="entry name" value="PlsC"/>
    <property type="match status" value="1"/>
</dbReference>
<keyword evidence="17" id="KW-1185">Reference proteome</keyword>
<evidence type="ECO:0000256" key="11">
    <source>
        <dbReference type="ARBA" id="ARBA00047906"/>
    </source>
</evidence>
<dbReference type="GO" id="GO:0005741">
    <property type="term" value="C:mitochondrial outer membrane"/>
    <property type="evidence" value="ECO:0007669"/>
    <property type="project" value="UniProtKB-SubCell"/>
</dbReference>
<evidence type="ECO:0000256" key="1">
    <source>
        <dbReference type="ARBA" id="ARBA00004137"/>
    </source>
</evidence>
<dbReference type="eggNOG" id="KOG2847">
    <property type="taxonomic scope" value="Eukaryota"/>
</dbReference>
<reference evidence="16" key="2">
    <citation type="submission" date="2015-02" db="UniProtKB">
        <authorList>
            <consortium name="EnsemblMetazoa"/>
        </authorList>
    </citation>
    <scope>IDENTIFICATION</scope>
</reference>